<evidence type="ECO:0000313" key="2">
    <source>
        <dbReference type="Proteomes" id="UP000008731"/>
    </source>
</evidence>
<dbReference type="Gene3D" id="3.30.40.220">
    <property type="match status" value="1"/>
</dbReference>
<sequence length="317" mass="35984">MNKDMPKIAQCYSNKFANARSRKLEFSMSMVSFANIKMQTHCAYSGLTFTSSDQLSLERIDNNVGYVDGNVIPVIRSLNEMRNDKSTEDLQKEIDEIYETIGGFSGLRVRIQEKIHIAEAELAAFNAAPKITKTTAMKHVIPAKHMVKAVHHINSINGIKKKIKMRQTMIEQSKIKLSNSSITKKTRKNHTVILNAHESALPKDIVNLARCEQVLKSLFGNFKQVEREVVTLKDNSDEIRLKSHLGNLRNQLRGLGPKEQELTNKIGQLCHILHGIRKFENLNDIEKTKIKLGLPLETSTLKMLKHKLAYNCLVNQI</sequence>
<protein>
    <submittedName>
        <fullName evidence="1">Putative Srd anti-sigma factor</fullName>
    </submittedName>
</protein>
<dbReference type="GeneID" id="9926460"/>
<evidence type="ECO:0000313" key="1">
    <source>
        <dbReference type="EMBL" id="ADG59926.1"/>
    </source>
</evidence>
<keyword evidence="2" id="KW-1185">Reference proteome</keyword>
<dbReference type="RefSeq" id="YP_004010163.1">
    <property type="nucleotide sequence ID" value="NC_014663.1"/>
</dbReference>
<accession>E5EPG0</accession>
<dbReference type="Proteomes" id="UP000008731">
    <property type="component" value="Segment"/>
</dbReference>
<reference evidence="1 2" key="1">
    <citation type="journal article" date="2010" name="Virol. J.">
        <title>Genomes of the T4-related bacteriophages as windows on microbial genome evolution.</title>
        <authorList>
            <person name="Petrov V.M."/>
            <person name="Ratnayaka S."/>
            <person name="Nolan J.M."/>
            <person name="Miller E.S."/>
            <person name="Karam J.D."/>
        </authorList>
    </citation>
    <scope>NUCLEOTIDE SEQUENCE [LARGE SCALE GENOMIC DNA]</scope>
</reference>
<dbReference type="OrthoDB" id="26032at10239"/>
<gene>
    <name evidence="1" type="primary">srd</name>
    <name evidence="1" type="ORF">Acj9p026</name>
</gene>
<name>E5EPG0_9CAUD</name>
<organism evidence="1 2">
    <name type="scientific">Acinetobacter phage Acj9</name>
    <dbReference type="NCBI Taxonomy" id="760939"/>
    <lineage>
        <taxon>Viruses</taxon>
        <taxon>Duplodnaviria</taxon>
        <taxon>Heunggongvirae</taxon>
        <taxon>Uroviricota</taxon>
        <taxon>Caudoviricetes</taxon>
        <taxon>Pantevenvirales</taxon>
        <taxon>Straboviridae</taxon>
        <taxon>Twarogvirinae</taxon>
        <taxon>Acajnonavirus</taxon>
        <taxon>Acajnonavirus acj9</taxon>
    </lineage>
</organism>
<dbReference type="EMBL" id="HM004124">
    <property type="protein sequence ID" value="ADG59926.1"/>
    <property type="molecule type" value="Genomic_DNA"/>
</dbReference>
<dbReference type="KEGG" id="vg:9926460"/>
<proteinExistence type="predicted"/>